<dbReference type="PhylomeDB" id="Q2RR31"/>
<keyword evidence="9" id="KW-1185">Reference proteome</keyword>
<dbReference type="AlphaFoldDB" id="Q2RR31"/>
<dbReference type="GO" id="GO:0005829">
    <property type="term" value="C:cytosol"/>
    <property type="evidence" value="ECO:0007669"/>
    <property type="project" value="TreeGrafter"/>
</dbReference>
<dbReference type="STRING" id="269796.Rru_A2617"/>
<dbReference type="GO" id="GO:0008855">
    <property type="term" value="F:exodeoxyribonuclease VII activity"/>
    <property type="evidence" value="ECO:0007669"/>
    <property type="project" value="UniProtKB-UniRule"/>
</dbReference>
<dbReference type="eggNOG" id="COG1722">
    <property type="taxonomic scope" value="Bacteria"/>
</dbReference>
<comment type="catalytic activity">
    <reaction evidence="6">
        <text>Exonucleolytic cleavage in either 5'- to 3'- or 3'- to 5'-direction to yield nucleoside 5'-phosphates.</text>
        <dbReference type="EC" id="3.1.11.6"/>
    </reaction>
</comment>
<proteinExistence type="inferred from homology"/>
<evidence type="ECO:0000313" key="8">
    <source>
        <dbReference type="EMBL" id="ABC23414.1"/>
    </source>
</evidence>
<evidence type="ECO:0000256" key="2">
    <source>
        <dbReference type="ARBA" id="ARBA00022490"/>
    </source>
</evidence>
<dbReference type="Pfam" id="PF02609">
    <property type="entry name" value="Exonuc_VII_S"/>
    <property type="match status" value="1"/>
</dbReference>
<dbReference type="EMBL" id="CP000230">
    <property type="protein sequence ID" value="ABC23414.1"/>
    <property type="molecule type" value="Genomic_DNA"/>
</dbReference>
<comment type="subunit">
    <text evidence="6">Heterooligomer composed of large and small subunits.</text>
</comment>
<dbReference type="EC" id="3.1.11.6" evidence="6"/>
<sequence>MRGAVAPRPACRYNPAPLQQPKAVMSDDIKHGVSRGPSGSGADENGIDIASLSFEQALTELESIVRKLEQGTIELDQAVGAYERGVALKRHCEAKLAEARMKVERISLGPDGSVGTAPFDAT</sequence>
<feature type="region of interest" description="Disordered" evidence="7">
    <location>
        <begin position="1"/>
        <end position="24"/>
    </location>
</feature>
<keyword evidence="2 6" id="KW-0963">Cytoplasm</keyword>
<comment type="similarity">
    <text evidence="1 6">Belongs to the XseB family.</text>
</comment>
<keyword evidence="3 6" id="KW-0540">Nuclease</keyword>
<dbReference type="KEGG" id="rru:Rru_A2617"/>
<dbReference type="EnsemblBacteria" id="ABC23414">
    <property type="protein sequence ID" value="ABC23414"/>
    <property type="gene ID" value="Rru_A2617"/>
</dbReference>
<dbReference type="NCBIfam" id="TIGR01280">
    <property type="entry name" value="xseB"/>
    <property type="match status" value="1"/>
</dbReference>
<comment type="subcellular location">
    <subcellularLocation>
        <location evidence="6">Cytoplasm</location>
    </subcellularLocation>
</comment>
<dbReference type="GO" id="GO:0006308">
    <property type="term" value="P:DNA catabolic process"/>
    <property type="evidence" value="ECO:0007669"/>
    <property type="project" value="UniProtKB-UniRule"/>
</dbReference>
<dbReference type="InterPro" id="IPR003761">
    <property type="entry name" value="Exonuc_VII_S"/>
</dbReference>
<evidence type="ECO:0000256" key="5">
    <source>
        <dbReference type="ARBA" id="ARBA00022839"/>
    </source>
</evidence>
<comment type="function">
    <text evidence="6">Bidirectionally degrades single-stranded DNA into large acid-insoluble oligonucleotides, which are then degraded further into small acid-soluble oligonucleotides.</text>
</comment>
<reference evidence="8 9" key="1">
    <citation type="journal article" date="2011" name="Stand. Genomic Sci.">
        <title>Complete genome sequence of Rhodospirillum rubrum type strain (S1).</title>
        <authorList>
            <person name="Munk A.C."/>
            <person name="Copeland A."/>
            <person name="Lucas S."/>
            <person name="Lapidus A."/>
            <person name="Del Rio T.G."/>
            <person name="Barry K."/>
            <person name="Detter J.C."/>
            <person name="Hammon N."/>
            <person name="Israni S."/>
            <person name="Pitluck S."/>
            <person name="Brettin T."/>
            <person name="Bruce D."/>
            <person name="Han C."/>
            <person name="Tapia R."/>
            <person name="Gilna P."/>
            <person name="Schmutz J."/>
            <person name="Larimer F."/>
            <person name="Land M."/>
            <person name="Kyrpides N.C."/>
            <person name="Mavromatis K."/>
            <person name="Richardson P."/>
            <person name="Rohde M."/>
            <person name="Goker M."/>
            <person name="Klenk H.P."/>
            <person name="Zhang Y."/>
            <person name="Roberts G.P."/>
            <person name="Reslewic S."/>
            <person name="Schwartz D.C."/>
        </authorList>
    </citation>
    <scope>NUCLEOTIDE SEQUENCE [LARGE SCALE GENOMIC DNA]</scope>
    <source>
        <strain evidence="9">ATCC 11170 / ATH 1.1.1 / DSM 467 / LMG 4362 / NCIMB 8255 / S1</strain>
    </source>
</reference>
<dbReference type="NCBIfam" id="NF002139">
    <property type="entry name" value="PRK00977.1-3"/>
    <property type="match status" value="1"/>
</dbReference>
<evidence type="ECO:0000313" key="9">
    <source>
        <dbReference type="Proteomes" id="UP000001929"/>
    </source>
</evidence>
<evidence type="ECO:0000256" key="3">
    <source>
        <dbReference type="ARBA" id="ARBA00022722"/>
    </source>
</evidence>
<dbReference type="HAMAP" id="MF_00337">
    <property type="entry name" value="Exonuc_7_S"/>
    <property type="match status" value="1"/>
</dbReference>
<dbReference type="PANTHER" id="PTHR34137">
    <property type="entry name" value="EXODEOXYRIBONUCLEASE 7 SMALL SUBUNIT"/>
    <property type="match status" value="1"/>
</dbReference>
<name>Q2RR31_RHORT</name>
<evidence type="ECO:0000256" key="6">
    <source>
        <dbReference type="HAMAP-Rule" id="MF_00337"/>
    </source>
</evidence>
<gene>
    <name evidence="6" type="primary">xseB</name>
    <name evidence="8" type="ordered locus">Rru_A2617</name>
</gene>
<keyword evidence="5 6" id="KW-0269">Exonuclease</keyword>
<dbReference type="PATRIC" id="fig|269796.9.peg.2727"/>
<dbReference type="InterPro" id="IPR037004">
    <property type="entry name" value="Exonuc_VII_ssu_sf"/>
</dbReference>
<dbReference type="NCBIfam" id="NF002140">
    <property type="entry name" value="PRK00977.1-4"/>
    <property type="match status" value="1"/>
</dbReference>
<dbReference type="Gene3D" id="1.10.287.1040">
    <property type="entry name" value="Exonuclease VII, small subunit"/>
    <property type="match status" value="1"/>
</dbReference>
<dbReference type="SUPFAM" id="SSF116842">
    <property type="entry name" value="XseB-like"/>
    <property type="match status" value="1"/>
</dbReference>
<organism evidence="8 9">
    <name type="scientific">Rhodospirillum rubrum (strain ATCC 11170 / ATH 1.1.1 / DSM 467 / LMG 4362 / NCIMB 8255 / S1)</name>
    <dbReference type="NCBI Taxonomy" id="269796"/>
    <lineage>
        <taxon>Bacteria</taxon>
        <taxon>Pseudomonadati</taxon>
        <taxon>Pseudomonadota</taxon>
        <taxon>Alphaproteobacteria</taxon>
        <taxon>Rhodospirillales</taxon>
        <taxon>Rhodospirillaceae</taxon>
        <taxon>Rhodospirillum</taxon>
    </lineage>
</organism>
<accession>Q2RR31</accession>
<dbReference type="PANTHER" id="PTHR34137:SF1">
    <property type="entry name" value="EXODEOXYRIBONUCLEASE 7 SMALL SUBUNIT"/>
    <property type="match status" value="1"/>
</dbReference>
<keyword evidence="4 6" id="KW-0378">Hydrolase</keyword>
<dbReference type="GO" id="GO:0009318">
    <property type="term" value="C:exodeoxyribonuclease VII complex"/>
    <property type="evidence" value="ECO:0007669"/>
    <property type="project" value="UniProtKB-UniRule"/>
</dbReference>
<protein>
    <recommendedName>
        <fullName evidence="6">Exodeoxyribonuclease 7 small subunit</fullName>
        <ecNumber evidence="6">3.1.11.6</ecNumber>
    </recommendedName>
    <alternativeName>
        <fullName evidence="6">Exodeoxyribonuclease VII small subunit</fullName>
        <shortName evidence="6">Exonuclease VII small subunit</shortName>
    </alternativeName>
</protein>
<dbReference type="Proteomes" id="UP000001929">
    <property type="component" value="Chromosome"/>
</dbReference>
<dbReference type="HOGENOM" id="CLU_2331844_0_0_5"/>
<evidence type="ECO:0000256" key="1">
    <source>
        <dbReference type="ARBA" id="ARBA00009998"/>
    </source>
</evidence>
<evidence type="ECO:0000256" key="4">
    <source>
        <dbReference type="ARBA" id="ARBA00022801"/>
    </source>
</evidence>
<evidence type="ECO:0000256" key="7">
    <source>
        <dbReference type="SAM" id="MobiDB-lite"/>
    </source>
</evidence>